<dbReference type="InterPro" id="IPR045340">
    <property type="entry name" value="DUF6533"/>
</dbReference>
<sequence length="367" mass="39699">MSATEPALAALVADFESLAVGNECEIAALGAGTLFSERPVLANELSGPAFVVFDYLITFGQEVNLFWKRRFTGATLLFFVNRYVVLLLYTMNISGSAPLSASEKGYGLYVNHHRRILKTSTLPLAARSLSGLRAFALSRSWLLGTFVFLLSVVPFAVNLVPYHYGSQAAIVPPFGCIAIDSISPQMGRKLTIASRTCLIVSDILLIAITWHSLGRGRRMATTTRNGLSLAHVLLRDGTIYFAVLFVLNCVHLICTLLSLELVFQNGSYLTIFTNPLTAVIVSRFLLNLQAANQQALALDSDYDPQIASAAYDATHTLVFARVVGSLAEESVSLWEASLADPEHAPDDKNICLTPIPTGGPESGADLK</sequence>
<dbReference type="InParanoid" id="A0A5C3P3M8"/>
<dbReference type="AlphaFoldDB" id="A0A5C3P3M8"/>
<feature type="transmembrane region" description="Helical" evidence="2">
    <location>
        <begin position="266"/>
        <end position="286"/>
    </location>
</feature>
<evidence type="ECO:0000259" key="3">
    <source>
        <dbReference type="Pfam" id="PF20151"/>
    </source>
</evidence>
<evidence type="ECO:0000313" key="5">
    <source>
        <dbReference type="Proteomes" id="UP000308197"/>
    </source>
</evidence>
<evidence type="ECO:0000256" key="1">
    <source>
        <dbReference type="SAM" id="MobiDB-lite"/>
    </source>
</evidence>
<dbReference type="Proteomes" id="UP000308197">
    <property type="component" value="Unassembled WGS sequence"/>
</dbReference>
<keyword evidence="5" id="KW-1185">Reference proteome</keyword>
<evidence type="ECO:0000256" key="2">
    <source>
        <dbReference type="SAM" id="Phobius"/>
    </source>
</evidence>
<keyword evidence="2" id="KW-0812">Transmembrane</keyword>
<dbReference type="EMBL" id="ML211411">
    <property type="protein sequence ID" value="TFK83228.1"/>
    <property type="molecule type" value="Genomic_DNA"/>
</dbReference>
<accession>A0A5C3P3M8</accession>
<dbReference type="Pfam" id="PF20151">
    <property type="entry name" value="DUF6533"/>
    <property type="match status" value="1"/>
</dbReference>
<keyword evidence="2" id="KW-0472">Membrane</keyword>
<feature type="domain" description="DUF6533" evidence="3">
    <location>
        <begin position="49"/>
        <end position="87"/>
    </location>
</feature>
<feature type="transmembrane region" description="Helical" evidence="2">
    <location>
        <begin position="141"/>
        <end position="160"/>
    </location>
</feature>
<reference evidence="4 5" key="1">
    <citation type="journal article" date="2019" name="Nat. Ecol. Evol.">
        <title>Megaphylogeny resolves global patterns of mushroom evolution.</title>
        <authorList>
            <person name="Varga T."/>
            <person name="Krizsan K."/>
            <person name="Foldi C."/>
            <person name="Dima B."/>
            <person name="Sanchez-Garcia M."/>
            <person name="Sanchez-Ramirez S."/>
            <person name="Szollosi G.J."/>
            <person name="Szarkandi J.G."/>
            <person name="Papp V."/>
            <person name="Albert L."/>
            <person name="Andreopoulos W."/>
            <person name="Angelini C."/>
            <person name="Antonin V."/>
            <person name="Barry K.W."/>
            <person name="Bougher N.L."/>
            <person name="Buchanan P."/>
            <person name="Buyck B."/>
            <person name="Bense V."/>
            <person name="Catcheside P."/>
            <person name="Chovatia M."/>
            <person name="Cooper J."/>
            <person name="Damon W."/>
            <person name="Desjardin D."/>
            <person name="Finy P."/>
            <person name="Geml J."/>
            <person name="Haridas S."/>
            <person name="Hughes K."/>
            <person name="Justo A."/>
            <person name="Karasinski D."/>
            <person name="Kautmanova I."/>
            <person name="Kiss B."/>
            <person name="Kocsube S."/>
            <person name="Kotiranta H."/>
            <person name="LaButti K.M."/>
            <person name="Lechner B.E."/>
            <person name="Liimatainen K."/>
            <person name="Lipzen A."/>
            <person name="Lukacs Z."/>
            <person name="Mihaltcheva S."/>
            <person name="Morgado L.N."/>
            <person name="Niskanen T."/>
            <person name="Noordeloos M.E."/>
            <person name="Ohm R.A."/>
            <person name="Ortiz-Santana B."/>
            <person name="Ovrebo C."/>
            <person name="Racz N."/>
            <person name="Riley R."/>
            <person name="Savchenko A."/>
            <person name="Shiryaev A."/>
            <person name="Soop K."/>
            <person name="Spirin V."/>
            <person name="Szebenyi C."/>
            <person name="Tomsovsky M."/>
            <person name="Tulloss R.E."/>
            <person name="Uehling J."/>
            <person name="Grigoriev I.V."/>
            <person name="Vagvolgyi C."/>
            <person name="Papp T."/>
            <person name="Martin F.M."/>
            <person name="Miettinen O."/>
            <person name="Hibbett D.S."/>
            <person name="Nagy L.G."/>
        </authorList>
    </citation>
    <scope>NUCLEOTIDE SEQUENCE [LARGE SCALE GENOMIC DNA]</scope>
    <source>
        <strain evidence="4 5">HHB13444</strain>
    </source>
</reference>
<name>A0A5C3P3M8_9APHY</name>
<keyword evidence="2" id="KW-1133">Transmembrane helix</keyword>
<feature type="transmembrane region" description="Helical" evidence="2">
    <location>
        <begin position="192"/>
        <end position="213"/>
    </location>
</feature>
<dbReference type="STRING" id="1314778.A0A5C3P3M8"/>
<evidence type="ECO:0000313" key="4">
    <source>
        <dbReference type="EMBL" id="TFK83228.1"/>
    </source>
</evidence>
<feature type="region of interest" description="Disordered" evidence="1">
    <location>
        <begin position="341"/>
        <end position="367"/>
    </location>
</feature>
<feature type="transmembrane region" description="Helical" evidence="2">
    <location>
        <begin position="239"/>
        <end position="259"/>
    </location>
</feature>
<organism evidence="4 5">
    <name type="scientific">Polyporus arcularius HHB13444</name>
    <dbReference type="NCBI Taxonomy" id="1314778"/>
    <lineage>
        <taxon>Eukaryota</taxon>
        <taxon>Fungi</taxon>
        <taxon>Dikarya</taxon>
        <taxon>Basidiomycota</taxon>
        <taxon>Agaricomycotina</taxon>
        <taxon>Agaricomycetes</taxon>
        <taxon>Polyporales</taxon>
        <taxon>Polyporaceae</taxon>
        <taxon>Polyporus</taxon>
    </lineage>
</organism>
<gene>
    <name evidence="4" type="ORF">K466DRAFT_665991</name>
</gene>
<proteinExistence type="predicted"/>
<protein>
    <recommendedName>
        <fullName evidence="3">DUF6533 domain-containing protein</fullName>
    </recommendedName>
</protein>